<protein>
    <submittedName>
        <fullName evidence="1">Uncharacterized protein</fullName>
    </submittedName>
</protein>
<sequence length="80" mass="8486">MPAPLRPSSATVSPGAIVRFTPSTARMPPKVLTAPVKDTAVRAPAIGRVPVVFVMTTTLGAGRRARQMHLWAIGRDKCHG</sequence>
<organism evidence="1 2">
    <name type="scientific">Streptomyces siamensis</name>
    <dbReference type="NCBI Taxonomy" id="1274986"/>
    <lineage>
        <taxon>Bacteria</taxon>
        <taxon>Bacillati</taxon>
        <taxon>Actinomycetota</taxon>
        <taxon>Actinomycetes</taxon>
        <taxon>Kitasatosporales</taxon>
        <taxon>Streptomycetaceae</taxon>
        <taxon>Streptomyces</taxon>
    </lineage>
</organism>
<comment type="caution">
    <text evidence="1">The sequence shown here is derived from an EMBL/GenBank/DDBJ whole genome shotgun (WGS) entry which is preliminary data.</text>
</comment>
<dbReference type="EMBL" id="BAABKB010000002">
    <property type="protein sequence ID" value="GAA5000379.1"/>
    <property type="molecule type" value="Genomic_DNA"/>
</dbReference>
<accession>A0ABP9ILX3</accession>
<keyword evidence="2" id="KW-1185">Reference proteome</keyword>
<dbReference type="Proteomes" id="UP001501759">
    <property type="component" value="Unassembled WGS sequence"/>
</dbReference>
<proteinExistence type="predicted"/>
<evidence type="ECO:0000313" key="1">
    <source>
        <dbReference type="EMBL" id="GAA5000379.1"/>
    </source>
</evidence>
<name>A0ABP9ILX3_9ACTN</name>
<gene>
    <name evidence="1" type="ORF">GCM10023335_14440</name>
</gene>
<reference evidence="2" key="1">
    <citation type="journal article" date="2019" name="Int. J. Syst. Evol. Microbiol.">
        <title>The Global Catalogue of Microorganisms (GCM) 10K type strain sequencing project: providing services to taxonomists for standard genome sequencing and annotation.</title>
        <authorList>
            <consortium name="The Broad Institute Genomics Platform"/>
            <consortium name="The Broad Institute Genome Sequencing Center for Infectious Disease"/>
            <person name="Wu L."/>
            <person name="Ma J."/>
        </authorList>
    </citation>
    <scope>NUCLEOTIDE SEQUENCE [LARGE SCALE GENOMIC DNA]</scope>
    <source>
        <strain evidence="2">JCM 18409</strain>
    </source>
</reference>
<evidence type="ECO:0000313" key="2">
    <source>
        <dbReference type="Proteomes" id="UP001501759"/>
    </source>
</evidence>